<dbReference type="AlphaFoldDB" id="A0A2P2BPK1"/>
<dbReference type="Pfam" id="PF13599">
    <property type="entry name" value="Pentapeptide_4"/>
    <property type="match status" value="1"/>
</dbReference>
<dbReference type="KEGG" id="rhom:FRIFI_0750"/>
<sequence length="214" mass="24378">MSVVYKIEKPKIYSDLQECSNIVELIINEESIENKIIEDTVISDIYNIRISFNSCVFKNIIFEECDLKKIDIVDCIFENCDLSNIDISDSSIYRTEFINCKLIGSRFDDSLMKNVVFKDTIGTYSNFSYAKLKNIYFKDSSFRNSVFQEIESKGLILESTDLTKSVFRGSSLDKVDLTTCNIDSLEISIKDVSGGILTPIQALELTKLMNIVVK</sequence>
<organism evidence="1 2">
    <name type="scientific">Romboutsia hominis</name>
    <dbReference type="NCBI Taxonomy" id="1507512"/>
    <lineage>
        <taxon>Bacteria</taxon>
        <taxon>Bacillati</taxon>
        <taxon>Bacillota</taxon>
        <taxon>Clostridia</taxon>
        <taxon>Peptostreptococcales</taxon>
        <taxon>Peptostreptococcaceae</taxon>
        <taxon>Romboutsia</taxon>
    </lineage>
</organism>
<evidence type="ECO:0000313" key="1">
    <source>
        <dbReference type="EMBL" id="CEI72295.1"/>
    </source>
</evidence>
<name>A0A2P2BPK1_9FIRM</name>
<proteinExistence type="predicted"/>
<dbReference type="InterPro" id="IPR001646">
    <property type="entry name" value="5peptide_repeat"/>
</dbReference>
<reference evidence="1 2" key="1">
    <citation type="submission" date="2014-09" db="EMBL/GenBank/DDBJ databases">
        <authorList>
            <person name="Hornung B.V."/>
        </authorList>
    </citation>
    <scope>NUCLEOTIDE SEQUENCE [LARGE SCALE GENOMIC DNA]</scope>
    <source>
        <strain evidence="1 2">FRIFI</strain>
    </source>
</reference>
<evidence type="ECO:0000313" key="2">
    <source>
        <dbReference type="Proteomes" id="UP000245695"/>
    </source>
</evidence>
<dbReference type="SUPFAM" id="SSF141571">
    <property type="entry name" value="Pentapeptide repeat-like"/>
    <property type="match status" value="1"/>
</dbReference>
<dbReference type="PANTHER" id="PTHR42999">
    <property type="entry name" value="ANTIBIOTIC RESISTANCE PROTEIN MCBG"/>
    <property type="match status" value="1"/>
</dbReference>
<gene>
    <name evidence="1" type="ORF">FRIFI_0750</name>
</gene>
<dbReference type="RefSeq" id="WP_166505017.1">
    <property type="nucleotide sequence ID" value="NZ_LN650648.1"/>
</dbReference>
<dbReference type="Proteomes" id="UP000245695">
    <property type="component" value="Chromosome 1"/>
</dbReference>
<accession>A0A2P2BPK1</accession>
<protein>
    <submittedName>
        <fullName evidence="1">Pentapeptide repeat protein</fullName>
    </submittedName>
</protein>
<dbReference type="Gene3D" id="2.160.20.80">
    <property type="entry name" value="E3 ubiquitin-protein ligase SopA"/>
    <property type="match status" value="1"/>
</dbReference>
<dbReference type="PANTHER" id="PTHR42999:SF1">
    <property type="entry name" value="PENTAPEPTIDE REPEAT-CONTAINING PROTEIN"/>
    <property type="match status" value="1"/>
</dbReference>
<dbReference type="EMBL" id="LN650648">
    <property type="protein sequence ID" value="CEI72295.1"/>
    <property type="molecule type" value="Genomic_DNA"/>
</dbReference>
<dbReference type="InterPro" id="IPR052949">
    <property type="entry name" value="PA_immunity-related"/>
</dbReference>
<keyword evidence="2" id="KW-1185">Reference proteome</keyword>